<dbReference type="SUPFAM" id="SSF55729">
    <property type="entry name" value="Acyl-CoA N-acyltransferases (Nat)"/>
    <property type="match status" value="1"/>
</dbReference>
<evidence type="ECO:0000313" key="2">
    <source>
        <dbReference type="Proteomes" id="UP001301350"/>
    </source>
</evidence>
<evidence type="ECO:0008006" key="3">
    <source>
        <dbReference type="Google" id="ProtNLM"/>
    </source>
</evidence>
<dbReference type="EMBL" id="JANCYW010000007">
    <property type="protein sequence ID" value="KAK4536066.1"/>
    <property type="molecule type" value="Genomic_DNA"/>
</dbReference>
<dbReference type="InterPro" id="IPR007434">
    <property type="entry name" value="FemAB-like"/>
</dbReference>
<organism evidence="1 2">
    <name type="scientific">Cyanidium caldarium</name>
    <name type="common">Red alga</name>
    <dbReference type="NCBI Taxonomy" id="2771"/>
    <lineage>
        <taxon>Eukaryota</taxon>
        <taxon>Rhodophyta</taxon>
        <taxon>Bangiophyceae</taxon>
        <taxon>Cyanidiales</taxon>
        <taxon>Cyanidiaceae</taxon>
        <taxon>Cyanidium</taxon>
    </lineage>
</organism>
<sequence>MEGAFVAATIRCPVGSRKHGQLAVCSRARWAQPGVRRWTSWRLMAEDSRAKDPNWSKAIGVGESLHMEHLGAVSDVSRETWNALVREEDPPFVEYDFLRCLEDTGCAVASRGWLPHHLMVRRAEARGELVAAVPCYIKMHSLGEFVFDHDWAEVAERAGVHYYPKLLCGVPFTPVAGRRILTGHADAAAREAILGQVARHLERLVRTPGRGLSSVHVNFLEADEVDAFTRHAAFFERRGVQYHFQNDGRRFRTFDEFLAAFPSKKRIQIRRERRAVREEQDVQIEVVRGDEAAAPLYDTMFDIYKSTVDKFWFGRQYLNRQFFQWLRDRAPPAFQRHLCFVVARDARGEVIAGTVNFFKAGRFFGRYWGALPGTAGENMRFLHFEVCYYAAVEHCITCGGTRMEPGAGGGEFKCARGFDAVVTRSVHLLGDPRLHQVLKMYTEQEREYVSSCVDELAESSYLKSRNGSGA</sequence>
<dbReference type="Gene3D" id="3.40.630.30">
    <property type="match status" value="1"/>
</dbReference>
<gene>
    <name evidence="1" type="ORF">CDCA_CDCA07G2091</name>
</gene>
<accession>A0AAV9IVI6</accession>
<name>A0AAV9IVI6_CYACA</name>
<dbReference type="AlphaFoldDB" id="A0AAV9IVI6"/>
<evidence type="ECO:0000313" key="1">
    <source>
        <dbReference type="EMBL" id="KAK4536066.1"/>
    </source>
</evidence>
<dbReference type="PANTHER" id="PTHR47017:SF1">
    <property type="entry name" value="ACYL-COA"/>
    <property type="match status" value="1"/>
</dbReference>
<dbReference type="Pfam" id="PF04339">
    <property type="entry name" value="FemAB_like"/>
    <property type="match status" value="1"/>
</dbReference>
<protein>
    <recommendedName>
        <fullName evidence="3">GNAT family N-acetyltransferase</fullName>
    </recommendedName>
</protein>
<reference evidence="1 2" key="1">
    <citation type="submission" date="2022-07" db="EMBL/GenBank/DDBJ databases">
        <title>Genome-wide signatures of adaptation to extreme environments.</title>
        <authorList>
            <person name="Cho C.H."/>
            <person name="Yoon H.S."/>
        </authorList>
    </citation>
    <scope>NUCLEOTIDE SEQUENCE [LARGE SCALE GENOMIC DNA]</scope>
    <source>
        <strain evidence="1 2">DBV 063 E5</strain>
    </source>
</reference>
<comment type="caution">
    <text evidence="1">The sequence shown here is derived from an EMBL/GenBank/DDBJ whole genome shotgun (WGS) entry which is preliminary data.</text>
</comment>
<dbReference type="InterPro" id="IPR016181">
    <property type="entry name" value="Acyl_CoA_acyltransferase"/>
</dbReference>
<proteinExistence type="predicted"/>
<dbReference type="Proteomes" id="UP001301350">
    <property type="component" value="Unassembled WGS sequence"/>
</dbReference>
<dbReference type="PANTHER" id="PTHR47017">
    <property type="entry name" value="ACYL-COA"/>
    <property type="match status" value="1"/>
</dbReference>
<keyword evidence="2" id="KW-1185">Reference proteome</keyword>